<gene>
    <name evidence="2" type="ORF">KK078_24905</name>
</gene>
<feature type="signal peptide" evidence="1">
    <location>
        <begin position="1"/>
        <end position="21"/>
    </location>
</feature>
<keyword evidence="1" id="KW-0732">Signal</keyword>
<dbReference type="Proteomes" id="UP001319180">
    <property type="component" value="Unassembled WGS sequence"/>
</dbReference>
<dbReference type="CDD" id="cd00063">
    <property type="entry name" value="FN3"/>
    <property type="match status" value="1"/>
</dbReference>
<evidence type="ECO:0000313" key="3">
    <source>
        <dbReference type="Proteomes" id="UP001319180"/>
    </source>
</evidence>
<dbReference type="PANTHER" id="PTHR35340:SF5">
    <property type="entry name" value="ASST-DOMAIN-CONTAINING PROTEIN"/>
    <property type="match status" value="1"/>
</dbReference>
<dbReference type="PANTHER" id="PTHR35340">
    <property type="entry name" value="PQQ ENZYME REPEAT PROTEIN-RELATED"/>
    <property type="match status" value="1"/>
</dbReference>
<feature type="chain" id="PRO_5042921373" evidence="1">
    <location>
        <begin position="22"/>
        <end position="440"/>
    </location>
</feature>
<sequence>MYTLYRTLPLLLFVLLLTACQDDDNTSGVSVALHSVATDATSAMQARVHVTLTMPGDVTVHYWPAGNTGGTRTVQSTARRGHSIPLLGLQANTAYEFRIIPGGTESAAEEGTFTTPSIPQHVTDFYKESENTVSPAAGGCYLFASMTKPGCLYLVDGSGRIVWYRTTPNVIKAARIVQNNTIITLEDNTDNAMGDGNIILQTTFANDTLFYQVSGRNGFDRIAHHDVQVAANGDVVMITNEMKDGYPGDGLLVLDYLGNKKWSWSTFDAMPHINPENYRQPWGNSLFIDTDGHYIVSFRSLCQVWKIHNTTGAVLWTLGKNGTIALPEGGEFLYQHYAHRNADGDIMLFDNGDASRPMSRVLAFRLNELQTAATLTLNTPLPTALYTNIMGSALLLPDKNILAASAVNGRLVSLSQAGDVQWQLKTASRVYRVEHVAKPW</sequence>
<dbReference type="InterPro" id="IPR003961">
    <property type="entry name" value="FN3_dom"/>
</dbReference>
<dbReference type="EMBL" id="JAHESC010000049">
    <property type="protein sequence ID" value="MBT1689825.1"/>
    <property type="molecule type" value="Genomic_DNA"/>
</dbReference>
<dbReference type="Pfam" id="PF14269">
    <property type="entry name" value="Arylsulfotran_2"/>
    <property type="match status" value="1"/>
</dbReference>
<dbReference type="PROSITE" id="PS51257">
    <property type="entry name" value="PROKAR_LIPOPROTEIN"/>
    <property type="match status" value="1"/>
</dbReference>
<dbReference type="AlphaFoldDB" id="A0AAP2GKP2"/>
<dbReference type="InterPro" id="IPR053143">
    <property type="entry name" value="Arylsulfate_ST"/>
</dbReference>
<dbReference type="InterPro" id="IPR039535">
    <property type="entry name" value="ASST-like"/>
</dbReference>
<protein>
    <submittedName>
        <fullName evidence="2">Arylsulfotransferase family protein</fullName>
    </submittedName>
</protein>
<dbReference type="SUPFAM" id="SSF63829">
    <property type="entry name" value="Calcium-dependent phosphotriesterase"/>
    <property type="match status" value="1"/>
</dbReference>
<dbReference type="RefSeq" id="WP_254093048.1">
    <property type="nucleotide sequence ID" value="NZ_JAHESC010000049.1"/>
</dbReference>
<comment type="caution">
    <text evidence="2">The sequence shown here is derived from an EMBL/GenBank/DDBJ whole genome shotgun (WGS) entry which is preliminary data.</text>
</comment>
<evidence type="ECO:0000256" key="1">
    <source>
        <dbReference type="SAM" id="SignalP"/>
    </source>
</evidence>
<accession>A0AAP2GKP2</accession>
<name>A0AAP2GKP2_9BACT</name>
<keyword evidence="3" id="KW-1185">Reference proteome</keyword>
<organism evidence="2 3">
    <name type="scientific">Dawidia soli</name>
    <dbReference type="NCBI Taxonomy" id="2782352"/>
    <lineage>
        <taxon>Bacteria</taxon>
        <taxon>Pseudomonadati</taxon>
        <taxon>Bacteroidota</taxon>
        <taxon>Cytophagia</taxon>
        <taxon>Cytophagales</taxon>
        <taxon>Chryseotaleaceae</taxon>
        <taxon>Dawidia</taxon>
    </lineage>
</organism>
<proteinExistence type="predicted"/>
<reference evidence="2 3" key="1">
    <citation type="submission" date="2021-05" db="EMBL/GenBank/DDBJ databases">
        <title>A Polyphasic approach of four new species of the genus Ohtaekwangia: Ohtaekwangia histidinii sp. nov., Ohtaekwangia cretensis sp. nov., Ohtaekwangia indiensis sp. nov., Ohtaekwangia reichenbachii sp. nov. from diverse environment.</title>
        <authorList>
            <person name="Octaviana S."/>
        </authorList>
    </citation>
    <scope>NUCLEOTIDE SEQUENCE [LARGE SCALE GENOMIC DNA]</scope>
    <source>
        <strain evidence="2 3">PWU37</strain>
    </source>
</reference>
<evidence type="ECO:0000313" key="2">
    <source>
        <dbReference type="EMBL" id="MBT1689825.1"/>
    </source>
</evidence>